<dbReference type="STRING" id="659014.SAMN04487996_12527"/>
<evidence type="ECO:0000256" key="1">
    <source>
        <dbReference type="SAM" id="SignalP"/>
    </source>
</evidence>
<feature type="chain" id="PRO_5011752828" description="YD repeat-containing protein" evidence="1">
    <location>
        <begin position="19"/>
        <end position="389"/>
    </location>
</feature>
<gene>
    <name evidence="2" type="ORF">SAMN04487996_12527</name>
</gene>
<feature type="signal peptide" evidence="1">
    <location>
        <begin position="1"/>
        <end position="18"/>
    </location>
</feature>
<dbReference type="AlphaFoldDB" id="A0A1G7Y1T2"/>
<proteinExistence type="predicted"/>
<evidence type="ECO:0000313" key="3">
    <source>
        <dbReference type="Proteomes" id="UP000198748"/>
    </source>
</evidence>
<keyword evidence="3" id="KW-1185">Reference proteome</keyword>
<organism evidence="2 3">
    <name type="scientific">Dyadobacter soli</name>
    <dbReference type="NCBI Taxonomy" id="659014"/>
    <lineage>
        <taxon>Bacteria</taxon>
        <taxon>Pseudomonadati</taxon>
        <taxon>Bacteroidota</taxon>
        <taxon>Cytophagia</taxon>
        <taxon>Cytophagales</taxon>
        <taxon>Spirosomataceae</taxon>
        <taxon>Dyadobacter</taxon>
    </lineage>
</organism>
<protein>
    <recommendedName>
        <fullName evidence="4">YD repeat-containing protein</fullName>
    </recommendedName>
</protein>
<evidence type="ECO:0000313" key="2">
    <source>
        <dbReference type="EMBL" id="SDG90323.1"/>
    </source>
</evidence>
<accession>A0A1G7Y1T2</accession>
<name>A0A1G7Y1T2_9BACT</name>
<dbReference type="Proteomes" id="UP000198748">
    <property type="component" value="Unassembled WGS sequence"/>
</dbReference>
<evidence type="ECO:0008006" key="4">
    <source>
        <dbReference type="Google" id="ProtNLM"/>
    </source>
</evidence>
<dbReference type="OrthoDB" id="934251at2"/>
<dbReference type="EMBL" id="FNAN01000025">
    <property type="protein sequence ID" value="SDG90323.1"/>
    <property type="molecule type" value="Genomic_DNA"/>
</dbReference>
<dbReference type="PROSITE" id="PS51257">
    <property type="entry name" value="PROKAR_LIPOPROTEIN"/>
    <property type="match status" value="1"/>
</dbReference>
<keyword evidence="1" id="KW-0732">Signal</keyword>
<reference evidence="3" key="1">
    <citation type="submission" date="2016-10" db="EMBL/GenBank/DDBJ databases">
        <authorList>
            <person name="Varghese N."/>
            <person name="Submissions S."/>
        </authorList>
    </citation>
    <scope>NUCLEOTIDE SEQUENCE [LARGE SCALE GENOMIC DNA]</scope>
    <source>
        <strain evidence="3">DSM 25329</strain>
    </source>
</reference>
<sequence length="389" mass="44718">MKNTTTFACFILLIFALAACKEKYVEIPPDVSKPDRSDTIRIPIPSDTSKPLPAMDKRVFIRVMIKVGEVLYDSIPAQLIVKSWDAKQEMDYKIHYLAAGTQQIYLSAKAVRFELSVSKWGMNAHRTLSQAKVQENALYDLGGELPAKRIRSVTQARIKDGVSKPYTKTDYEYHANGTVKQRLLWGKRADMSTYLMEKDIFGYTDGYITSILTYDESNALLKKQAVRYDAEGRVVSLEETRGTATITTNASYFLLETRSGVTQDYRIDAQYQFENGKYTDYYSKTMHGGIALLDVYSGHTGSREEGTYNYDSCINPYVHLKIPEAHFNQYVKHNMVIQRKIRSGARPQHEPYDFKYTYDADGYPKELMTKYRSVETRADTYMMRTVFTY</sequence>
<dbReference type="RefSeq" id="WP_090157032.1">
    <property type="nucleotide sequence ID" value="NZ_FNAN01000025.1"/>
</dbReference>